<dbReference type="Gene3D" id="3.30.457.10">
    <property type="entry name" value="Copper amine oxidase-like, N-terminal domain"/>
    <property type="match status" value="1"/>
</dbReference>
<dbReference type="InterPro" id="IPR044060">
    <property type="entry name" value="Bacterial_rp_domain"/>
</dbReference>
<evidence type="ECO:0000259" key="4">
    <source>
        <dbReference type="Pfam" id="PF17936"/>
    </source>
</evidence>
<feature type="domain" description="Bacterial repeat" evidence="5">
    <location>
        <begin position="796"/>
        <end position="845"/>
    </location>
</feature>
<proteinExistence type="predicted"/>
<keyword evidence="7" id="KW-1185">Reference proteome</keyword>
<feature type="signal peptide" evidence="2">
    <location>
        <begin position="1"/>
        <end position="24"/>
    </location>
</feature>
<dbReference type="InterPro" id="IPR036582">
    <property type="entry name" value="Mao_N_sf"/>
</dbReference>
<comment type="caution">
    <text evidence="6">The sequence shown here is derived from an EMBL/GenBank/DDBJ whole genome shotgun (WGS) entry which is preliminary data.</text>
</comment>
<dbReference type="InterPro" id="IPR012854">
    <property type="entry name" value="Cu_amine_oxidase-like_N"/>
</dbReference>
<evidence type="ECO:0000259" key="3">
    <source>
        <dbReference type="Pfam" id="PF07833"/>
    </source>
</evidence>
<feature type="region of interest" description="Disordered" evidence="1">
    <location>
        <begin position="1215"/>
        <end position="1289"/>
    </location>
</feature>
<dbReference type="Gene3D" id="2.60.40.10">
    <property type="entry name" value="Immunoglobulins"/>
    <property type="match status" value="1"/>
</dbReference>
<sequence length="1522" mass="164703">MNKRILSLFLAIVMVFGVVSPAFAAGFTPQNHLQKAAESELIADNGKLKAKLSLPKTEKREARPMMQVLVNRSRKTPLRTGAEPGFGETKVTVNIAKHGIGSNEFAFDKVFGSGAKKTITLYDDADEAATPEQTVTFTSGDNVVEFTTPIPMQHVKAGDVYIEFEGTHVAGKLTWEESDPSYSGGTNVTTYKLDLYQVRNTDVIVKTVDAEGTEVANPKTGKIKLGSLGKEIAIPVKGTTGVFTGKNIRVKDVDKLNDDPNYSVERLESGVLVDKDANKVYKPTIGTPDPDGLKPTEITFTEKPIVTETEPKIDDPENPGTQITDPDYVKVTFAKGDHGTIATNKTYYVFKGVEMKAALSAPEVKPEEGYKFTSWNPDLTTKYEENTTHKAEYTKDTCLTPPALKEQFENAANEKFASVGSKDGVYIGHFDEAKKEVTVYIIDKTQVAKEISGTGLAAGLADLYENHNLVKVKVGDQDERDLIDIANKLQAGGMNIMQTFKTIFGADILNAVQTEGNKTGTLADFIDKSVVLKLTIEQAGCGNAVTVEYKVNGKEAASSLLKDKLDPQDISVWVGDEFKWKDGIKLKEADEDLQAILDKATVTDLGENGTEKDPKTPRTSAAKGKFPGNLLVTFEDGSKLVVENQNLYVYANGDEKPEDGKPVPTDAATVTFTKDDNSIKADGWDTVKPIIVKKGTKVPAEKFPSLEGKAAEGYENPGWYKDAETTATADPSTVEITADTTFTAKATAQTTNDDVIPWVPGTDDEPTTGSDDKPIPTDYIVVTFTAQKESGTALGTVTVGAKTGEVVKAKVKPNTDLSTKTDITATGNNGYGFTKWNPVLGKVTDTNNAFEAQFIKDGSEVGKNDPIPEGWHRVTVKQDATIAAGTVTEKTYAVKDKLSKDKLIDLTGKAADKYENPAWYDGNTNLGVKPTQDVAVSADKTIIAKATLKPVYTDDVVVPWIPGTDDEPTKGSDGKDIPADYITVTFKSEDINKGKVKVGTKEGLEVKAKVKPGTNLEGKAQAVAEDGYGFTVWDPALGVAADKAEYTAKFIKSGDEVGKTDPIPTGWFRVTVKQDTTSIQAGTVTEKYYGVKANDKLAADKFPSLDGKEAEGYENPAWYKDAETKATADPSTVEITADTTFTAKATNIAPPVNKSEKPKINQPTVGDDKITGTGVPGATIVVKDGNGHEIGTGTVKDDGTWEVTVPPAEPLVSGEKITATQTETGKSESEPVTATVKDKTTPPTPEGPSVTYPDTDIDKGDTKTITPDIKDKDGNPTTPKDIPDVVQPGNGVIVTPHKDGSIDVTVPEDYDGPGTITVDVTVRVDGKDINTTLTIRVNSGDDNDRPEHDGGDIFDGLFKRHDYTPTYPVKTVVPEKTKEINKLWYIFHIDEYDYEEVRNYNSTSHKMDVTPVIRNERTMLPLRYVAEAINADVIWNAETRTATFTKDGLTASIQIDSDEIVLSNGKTVKMDSKPLNINDRILVSVVNVANVFGMTNGHTLDGTDQDIEWNQNDKSATIYVRR</sequence>
<protein>
    <submittedName>
        <fullName evidence="6">Stalk domain-containing protein</fullName>
    </submittedName>
</protein>
<reference evidence="6 7" key="1">
    <citation type="submission" date="2022-11" db="EMBL/GenBank/DDBJ databases">
        <title>The First Case of Preauricular Fistular Abscess Caused by Peptoniphilus grossensis.</title>
        <authorList>
            <person name="Byun J.-H."/>
        </authorList>
    </citation>
    <scope>NUCLEOTIDE SEQUENCE [LARGE SCALE GENOMIC DNA]</scope>
    <source>
        <strain evidence="6 7">GYB008</strain>
    </source>
</reference>
<dbReference type="Pfam" id="PF18998">
    <property type="entry name" value="Flg_new_2"/>
    <property type="match status" value="2"/>
</dbReference>
<feature type="domain" description="Bacterial repeat" evidence="5">
    <location>
        <begin position="330"/>
        <end position="387"/>
    </location>
</feature>
<feature type="chain" id="PRO_5047299431" evidence="2">
    <location>
        <begin position="25"/>
        <end position="1522"/>
    </location>
</feature>
<feature type="region of interest" description="Disordered" evidence="1">
    <location>
        <begin position="1150"/>
        <end position="1202"/>
    </location>
</feature>
<dbReference type="SUPFAM" id="SSF55383">
    <property type="entry name" value="Copper amine oxidase, domain N"/>
    <property type="match status" value="1"/>
</dbReference>
<dbReference type="Proteomes" id="UP001328425">
    <property type="component" value="Unassembled WGS sequence"/>
</dbReference>
<dbReference type="Pfam" id="PF17936">
    <property type="entry name" value="Big_6"/>
    <property type="match status" value="1"/>
</dbReference>
<dbReference type="Pfam" id="PF07833">
    <property type="entry name" value="Cu_amine_oxidN1"/>
    <property type="match status" value="1"/>
</dbReference>
<evidence type="ECO:0000259" key="5">
    <source>
        <dbReference type="Pfam" id="PF18998"/>
    </source>
</evidence>
<dbReference type="InterPro" id="IPR041498">
    <property type="entry name" value="Big_6"/>
</dbReference>
<dbReference type="EMBL" id="JARBCY010000025">
    <property type="protein sequence ID" value="MEF3317887.1"/>
    <property type="molecule type" value="Genomic_DNA"/>
</dbReference>
<feature type="compositionally biased region" description="Basic and acidic residues" evidence="1">
    <location>
        <begin position="1256"/>
        <end position="1274"/>
    </location>
</feature>
<keyword evidence="2" id="KW-0732">Signal</keyword>
<feature type="domain" description="Copper amine oxidase-like N-terminal" evidence="3">
    <location>
        <begin position="1401"/>
        <end position="1495"/>
    </location>
</feature>
<evidence type="ECO:0000256" key="2">
    <source>
        <dbReference type="SAM" id="SignalP"/>
    </source>
</evidence>
<feature type="region of interest" description="Disordered" evidence="1">
    <location>
        <begin position="754"/>
        <end position="774"/>
    </location>
</feature>
<name>A0ABU7XAJ3_9FIRM</name>
<feature type="domain" description="Bacterial Ig" evidence="4">
    <location>
        <begin position="1158"/>
        <end position="1238"/>
    </location>
</feature>
<evidence type="ECO:0000313" key="6">
    <source>
        <dbReference type="EMBL" id="MEF3317887.1"/>
    </source>
</evidence>
<dbReference type="RefSeq" id="WP_332087072.1">
    <property type="nucleotide sequence ID" value="NZ_JARBCY010000025.1"/>
</dbReference>
<evidence type="ECO:0000256" key="1">
    <source>
        <dbReference type="SAM" id="MobiDB-lite"/>
    </source>
</evidence>
<gene>
    <name evidence="6" type="ORF">PV361_04125</name>
</gene>
<organism evidence="6 7">
    <name type="scientific">Peptoniphilus grossensis</name>
    <dbReference type="NCBI Taxonomy" id="1465756"/>
    <lineage>
        <taxon>Bacteria</taxon>
        <taxon>Bacillati</taxon>
        <taxon>Bacillota</taxon>
        <taxon>Tissierellia</taxon>
        <taxon>Tissierellales</taxon>
        <taxon>Peptoniphilaceae</taxon>
        <taxon>Peptoniphilus</taxon>
    </lineage>
</organism>
<accession>A0ABU7XAJ3</accession>
<dbReference type="InterPro" id="IPR013783">
    <property type="entry name" value="Ig-like_fold"/>
</dbReference>
<evidence type="ECO:0000313" key="7">
    <source>
        <dbReference type="Proteomes" id="UP001328425"/>
    </source>
</evidence>